<dbReference type="Proteomes" id="UP000275951">
    <property type="component" value="Chromosome"/>
</dbReference>
<keyword evidence="4 5" id="KW-0472">Membrane</keyword>
<evidence type="ECO:0000256" key="6">
    <source>
        <dbReference type="SAM" id="MobiDB-lite"/>
    </source>
</evidence>
<dbReference type="HAMAP" id="MF_01600">
    <property type="entry name" value="UPF0182"/>
    <property type="match status" value="1"/>
</dbReference>
<reference evidence="7 8" key="1">
    <citation type="submission" date="2018-11" db="EMBL/GenBank/DDBJ databases">
        <title>Multidrug-resistant genes are associated with an 42-kb island TGI1 carrying a complex class 1 integron in a Trueperella pyogenes.</title>
        <authorList>
            <person name="Dong W."/>
        </authorList>
    </citation>
    <scope>NUCLEOTIDE SEQUENCE [LARGE SCALE GENOMIC DNA]</scope>
    <source>
        <strain evidence="7 8">TP4</strain>
    </source>
</reference>
<proteinExistence type="inferred from homology"/>
<dbReference type="Pfam" id="PF03699">
    <property type="entry name" value="UPF0182"/>
    <property type="match status" value="1"/>
</dbReference>
<feature type="transmembrane region" description="Helical" evidence="5">
    <location>
        <begin position="109"/>
        <end position="131"/>
    </location>
</feature>
<dbReference type="EMBL" id="CP033905">
    <property type="protein sequence ID" value="AZR07625.1"/>
    <property type="molecule type" value="Genomic_DNA"/>
</dbReference>
<evidence type="ECO:0000256" key="5">
    <source>
        <dbReference type="HAMAP-Rule" id="MF_01600"/>
    </source>
</evidence>
<dbReference type="PANTHER" id="PTHR39344">
    <property type="entry name" value="UPF0182 PROTEIN SLL1060"/>
    <property type="match status" value="1"/>
</dbReference>
<feature type="transmembrane region" description="Helical" evidence="5">
    <location>
        <begin position="163"/>
        <end position="189"/>
    </location>
</feature>
<evidence type="ECO:0000256" key="1">
    <source>
        <dbReference type="ARBA" id="ARBA00022475"/>
    </source>
</evidence>
<keyword evidence="3 5" id="KW-1133">Transmembrane helix</keyword>
<feature type="transmembrane region" description="Helical" evidence="5">
    <location>
        <begin position="254"/>
        <end position="273"/>
    </location>
</feature>
<evidence type="ECO:0000313" key="8">
    <source>
        <dbReference type="Proteomes" id="UP000275951"/>
    </source>
</evidence>
<feature type="region of interest" description="Disordered" evidence="6">
    <location>
        <begin position="897"/>
        <end position="959"/>
    </location>
</feature>
<comment type="subcellular location">
    <subcellularLocation>
        <location evidence="5">Cell membrane</location>
        <topology evidence="5">Multi-pass membrane protein</topology>
    </subcellularLocation>
</comment>
<protein>
    <recommendedName>
        <fullName evidence="5">UPF0182 protein EBQ10_10230</fullName>
    </recommendedName>
</protein>
<dbReference type="PANTHER" id="PTHR39344:SF1">
    <property type="entry name" value="UPF0182 PROTEIN SLL1060"/>
    <property type="match status" value="1"/>
</dbReference>
<name>A0A3S9QPC2_9ACTO</name>
<keyword evidence="2 5" id="KW-0812">Transmembrane</keyword>
<accession>A0A3S9QPC2</accession>
<evidence type="ECO:0000256" key="4">
    <source>
        <dbReference type="ARBA" id="ARBA00023136"/>
    </source>
</evidence>
<dbReference type="RefSeq" id="WP_126920417.1">
    <property type="nucleotide sequence ID" value="NZ_CP033905.1"/>
</dbReference>
<evidence type="ECO:0000256" key="2">
    <source>
        <dbReference type="ARBA" id="ARBA00022692"/>
    </source>
</evidence>
<comment type="similarity">
    <text evidence="5">Belongs to the UPF0182 family.</text>
</comment>
<feature type="transmembrane region" description="Helical" evidence="5">
    <location>
        <begin position="209"/>
        <end position="227"/>
    </location>
</feature>
<feature type="compositionally biased region" description="Low complexity" evidence="6">
    <location>
        <begin position="941"/>
        <end position="951"/>
    </location>
</feature>
<organism evidence="7 8">
    <name type="scientific">Trueperella pyogenes</name>
    <dbReference type="NCBI Taxonomy" id="1661"/>
    <lineage>
        <taxon>Bacteria</taxon>
        <taxon>Bacillati</taxon>
        <taxon>Actinomycetota</taxon>
        <taxon>Actinomycetes</taxon>
        <taxon>Actinomycetales</taxon>
        <taxon>Actinomycetaceae</taxon>
        <taxon>Trueperella</taxon>
    </lineage>
</organism>
<evidence type="ECO:0000313" key="7">
    <source>
        <dbReference type="EMBL" id="AZR07625.1"/>
    </source>
</evidence>
<feature type="transmembrane region" description="Helical" evidence="5">
    <location>
        <begin position="12"/>
        <end position="35"/>
    </location>
</feature>
<keyword evidence="1 5" id="KW-1003">Cell membrane</keyword>
<feature type="compositionally biased region" description="Pro residues" evidence="6">
    <location>
        <begin position="921"/>
        <end position="940"/>
    </location>
</feature>
<dbReference type="GO" id="GO:0005886">
    <property type="term" value="C:plasma membrane"/>
    <property type="evidence" value="ECO:0007669"/>
    <property type="project" value="UniProtKB-SubCell"/>
</dbReference>
<dbReference type="InterPro" id="IPR005372">
    <property type="entry name" value="UPF0182"/>
</dbReference>
<evidence type="ECO:0000256" key="3">
    <source>
        <dbReference type="ARBA" id="ARBA00022989"/>
    </source>
</evidence>
<feature type="transmembrane region" description="Helical" evidence="5">
    <location>
        <begin position="280"/>
        <end position="301"/>
    </location>
</feature>
<sequence>MAPTGKERQRSGGAFVPTLIVLGVLVFALIAFAGFWTELKWFEQIKAARVFWTQYGASIGLGAIGFLLVFGTIVLNLWIALGRRKSAENVIDLDSQLTNHRNSLLKRTWLIYGLVPAVVALVFGVGLGSQWQTFLLWFNRSSFGKTDPEYGLDVSFYVFSLPAIHAVMAFLVTLTVLSFIVSAAAYWLFGDIGATARGFTVSKRAQAHAGGLLAVGALIIAVNYWLARYDLLLGNNQRFSGATYTDINASKPGLTILAVAVALVAALFILGALRRRWKPAVVGIASTVATALVVTMLYPALVENFKVRPNAAELESTYIQRNIDATRHAYDMAHVQTRQYDARTDVEPGQLRKDSETAAQIRLLDPNIVDPSFNQLQQNRQYYQFRDPLTVDRYQIGNENRDTVIAVRELNLDGLDAERRSWVNDHTVYTHGFGVAAAYGNTITSRGDPAFWEAGIPSSGQLGEYEPRVYFGQQSPSYSIVGAPEGSDPWELDYPDDTAPNGQVMNTYTGNGGPSVGSVFERLMFSIKMRSTELFFSDRVTANSQILFDRNPHERVRKVAPYLTLDTKAVPAVVDMDNDPSTRKDLVWIIDGYTTSNNYPYSARETLTEATADSTTTGLGQSRPQEINYIRNSIKAVVNAYDGSVTLYQWDNEDPIINAWKSIFPGQITELSEMPGDLIAHVRYPEDLFKIQRSLLARYHVTDAKSFYSGGDFWNIPLEPTEAAGPTTPKQPPYYLTLKMPGQDETAFSLTTSYIPGGRTNRNIMTGFLAASGDAGNQTGVKGENYGKLRLLELPRDLTVPGPGQAENTMLTNPKVSTALNLLQQGGTEIMKGNLLSLPVGDGLLYVQPIYVQASSGTQYPTLQYVLTLFGDNVGFAPTLDESLDQVFGGDSGVRAGDANVVGKKEAPDPNKIAAKNGKPAPAPTPAPTETPTPAAPTTPAPTASAPSAEAGSAQERLNAALESAKKAITDSKAALNSGDWSAYGKAQEELSKAIDGAVKAQREIDGK</sequence>
<dbReference type="AlphaFoldDB" id="A0A3S9QPC2"/>
<gene>
    <name evidence="7" type="ORF">EBQ10_10230</name>
</gene>
<feature type="transmembrane region" description="Helical" evidence="5">
    <location>
        <begin position="55"/>
        <end position="79"/>
    </location>
</feature>
<dbReference type="GO" id="GO:0005576">
    <property type="term" value="C:extracellular region"/>
    <property type="evidence" value="ECO:0007669"/>
    <property type="project" value="TreeGrafter"/>
</dbReference>